<accession>A0ABZ0J703</accession>
<reference evidence="5 6" key="1">
    <citation type="submission" date="2023-03" db="EMBL/GenBank/DDBJ databases">
        <title>Diaphorobacter basophil sp. nov., isolated from a sewage-treatment plant.</title>
        <authorList>
            <person name="Yang K."/>
        </authorList>
    </citation>
    <scope>NUCLEOTIDE SEQUENCE [LARGE SCALE GENOMIC DNA]</scope>
    <source>
        <strain evidence="5 6">Y-1</strain>
    </source>
</reference>
<keyword evidence="6" id="KW-1185">Reference proteome</keyword>
<dbReference type="PANTHER" id="PTHR30093:SF34">
    <property type="entry name" value="PREPILIN PEPTIDASE-DEPENDENT PROTEIN D"/>
    <property type="match status" value="1"/>
</dbReference>
<keyword evidence="4" id="KW-0472">Membrane</keyword>
<evidence type="ECO:0000256" key="4">
    <source>
        <dbReference type="SAM" id="Phobius"/>
    </source>
</evidence>
<dbReference type="InterPro" id="IPR001082">
    <property type="entry name" value="Pilin"/>
</dbReference>
<sequence length="255" mass="27188">MSLRSLWPAILLRGRQAGPGTRGGMPWHGKRCVKRWLGWGVTFQNCKKHDETNGNGLAWSLLNVRQPVTAGPLFNWRNLMKSNMMRRAQAGFTLIELMIVVAIIGILAAVALPAYQDYTKKAKMSEVVLAASQCRTTITEQVQSMSSTQTAAANGWGCESATATSKYVKSIATTAEGVVSVEAQGFNDTAIDGKFVILSPFVGQGAAAAALVVGTASNDQGKQISEWRCGGGDAAGTRLATSTINKFLPGSCKQF</sequence>
<organism evidence="5 6">
    <name type="scientific">Diaphorobacter limosus</name>
    <dbReference type="NCBI Taxonomy" id="3036128"/>
    <lineage>
        <taxon>Bacteria</taxon>
        <taxon>Pseudomonadati</taxon>
        <taxon>Pseudomonadota</taxon>
        <taxon>Betaproteobacteria</taxon>
        <taxon>Burkholderiales</taxon>
        <taxon>Comamonadaceae</taxon>
        <taxon>Diaphorobacter</taxon>
    </lineage>
</organism>
<proteinExistence type="inferred from homology"/>
<evidence type="ECO:0000256" key="2">
    <source>
        <dbReference type="ARBA" id="ARBA00022481"/>
    </source>
</evidence>
<keyword evidence="3" id="KW-0281">Fimbrium</keyword>
<dbReference type="PROSITE" id="PS00409">
    <property type="entry name" value="PROKAR_NTER_METHYL"/>
    <property type="match status" value="1"/>
</dbReference>
<keyword evidence="2" id="KW-0488">Methylation</keyword>
<dbReference type="PANTHER" id="PTHR30093">
    <property type="entry name" value="GENERAL SECRETION PATHWAY PROTEIN G"/>
    <property type="match status" value="1"/>
</dbReference>
<evidence type="ECO:0000313" key="6">
    <source>
        <dbReference type="Proteomes" id="UP001303211"/>
    </source>
</evidence>
<dbReference type="InterPro" id="IPR012902">
    <property type="entry name" value="N_methyl_site"/>
</dbReference>
<evidence type="ECO:0000256" key="1">
    <source>
        <dbReference type="ARBA" id="ARBA00005233"/>
    </source>
</evidence>
<comment type="similarity">
    <text evidence="1 3">Belongs to the N-Me-Phe pilin family.</text>
</comment>
<dbReference type="Pfam" id="PF00114">
    <property type="entry name" value="Pilin"/>
    <property type="match status" value="1"/>
</dbReference>
<feature type="transmembrane region" description="Helical" evidence="4">
    <location>
        <begin position="90"/>
        <end position="115"/>
    </location>
</feature>
<dbReference type="RefSeq" id="WP_317703378.1">
    <property type="nucleotide sequence ID" value="NZ_CP136921.1"/>
</dbReference>
<evidence type="ECO:0000256" key="3">
    <source>
        <dbReference type="RuleBase" id="RU000389"/>
    </source>
</evidence>
<gene>
    <name evidence="5" type="ORF">P4826_08325</name>
</gene>
<dbReference type="Proteomes" id="UP001303211">
    <property type="component" value="Chromosome"/>
</dbReference>
<dbReference type="Gene3D" id="3.30.700.10">
    <property type="entry name" value="Glycoprotein, Type 4 Pilin"/>
    <property type="match status" value="1"/>
</dbReference>
<keyword evidence="4" id="KW-1133">Transmembrane helix</keyword>
<dbReference type="SUPFAM" id="SSF54523">
    <property type="entry name" value="Pili subunits"/>
    <property type="match status" value="1"/>
</dbReference>
<keyword evidence="4" id="KW-0812">Transmembrane</keyword>
<dbReference type="Pfam" id="PF07963">
    <property type="entry name" value="N_methyl"/>
    <property type="match status" value="1"/>
</dbReference>
<dbReference type="InterPro" id="IPR045584">
    <property type="entry name" value="Pilin-like"/>
</dbReference>
<dbReference type="EMBL" id="CP136921">
    <property type="protein sequence ID" value="WOO34050.1"/>
    <property type="molecule type" value="Genomic_DNA"/>
</dbReference>
<dbReference type="NCBIfam" id="TIGR02532">
    <property type="entry name" value="IV_pilin_GFxxxE"/>
    <property type="match status" value="1"/>
</dbReference>
<evidence type="ECO:0000313" key="5">
    <source>
        <dbReference type="EMBL" id="WOO34050.1"/>
    </source>
</evidence>
<name>A0ABZ0J703_9BURK</name>
<protein>
    <submittedName>
        <fullName evidence="5">Pilin</fullName>
    </submittedName>
</protein>